<dbReference type="PANTHER" id="PTHR10357">
    <property type="entry name" value="ALPHA-AMYLASE FAMILY MEMBER"/>
    <property type="match status" value="1"/>
</dbReference>
<dbReference type="PRINTS" id="PR00110">
    <property type="entry name" value="ALPHAAMYLASE"/>
</dbReference>
<feature type="domain" description="Glycosyl hydrolase family 13 catalytic" evidence="6">
    <location>
        <begin position="13"/>
        <end position="406"/>
    </location>
</feature>
<evidence type="ECO:0000256" key="4">
    <source>
        <dbReference type="RuleBase" id="RU003615"/>
    </source>
</evidence>
<dbReference type="InterPro" id="IPR017853">
    <property type="entry name" value="GH"/>
</dbReference>
<protein>
    <recommendedName>
        <fullName evidence="5">Alpha-amylase</fullName>
        <ecNumber evidence="5">3.2.1.1</ecNumber>
    </recommendedName>
</protein>
<accession>A0A9D1ZQB3</accession>
<keyword evidence="5" id="KW-0119">Carbohydrate metabolism</keyword>
<keyword evidence="3 5" id="KW-0326">Glycosidase</keyword>
<name>A0A9D1ZQB3_9LACO</name>
<dbReference type="InterPro" id="IPR045857">
    <property type="entry name" value="O16G_dom_2"/>
</dbReference>
<evidence type="ECO:0000256" key="1">
    <source>
        <dbReference type="ARBA" id="ARBA00008061"/>
    </source>
</evidence>
<dbReference type="GO" id="GO:0043169">
    <property type="term" value="F:cation binding"/>
    <property type="evidence" value="ECO:0007669"/>
    <property type="project" value="InterPro"/>
</dbReference>
<comment type="catalytic activity">
    <reaction evidence="5">
        <text>Endohydrolysis of (1-&gt;4)-alpha-D-glucosidic linkages in polysaccharides containing three or more (1-&gt;4)-alpha-linked D-glucose units.</text>
        <dbReference type="EC" id="3.2.1.1"/>
    </reaction>
</comment>
<comment type="similarity">
    <text evidence="1 4">Belongs to the glycosyl hydrolase 13 family.</text>
</comment>
<evidence type="ECO:0000256" key="5">
    <source>
        <dbReference type="RuleBase" id="RU361134"/>
    </source>
</evidence>
<dbReference type="EMBL" id="DXCM01000096">
    <property type="protein sequence ID" value="HIY93829.1"/>
    <property type="molecule type" value="Genomic_DNA"/>
</dbReference>
<evidence type="ECO:0000313" key="7">
    <source>
        <dbReference type="EMBL" id="HIY93829.1"/>
    </source>
</evidence>
<dbReference type="FunFam" id="3.90.400.10:FF:000002">
    <property type="entry name" value="Sucrose isomerase"/>
    <property type="match status" value="1"/>
</dbReference>
<dbReference type="FunFam" id="2.60.40.1180:FF:000007">
    <property type="entry name" value="Sucrose isomerase"/>
    <property type="match status" value="1"/>
</dbReference>
<dbReference type="Pfam" id="PF23915">
    <property type="entry name" value="SusG_C"/>
    <property type="match status" value="1"/>
</dbReference>
<organism evidence="7 8">
    <name type="scientific">Candidatus Companilactobacillus pullicola</name>
    <dbReference type="NCBI Taxonomy" id="2838523"/>
    <lineage>
        <taxon>Bacteria</taxon>
        <taxon>Bacillati</taxon>
        <taxon>Bacillota</taxon>
        <taxon>Bacilli</taxon>
        <taxon>Lactobacillales</taxon>
        <taxon>Lactobacillaceae</taxon>
        <taxon>Companilactobacillus</taxon>
    </lineage>
</organism>
<evidence type="ECO:0000256" key="2">
    <source>
        <dbReference type="ARBA" id="ARBA00022801"/>
    </source>
</evidence>
<dbReference type="Gene3D" id="3.90.400.10">
    <property type="entry name" value="Oligo-1,6-glucosidase, Domain 2"/>
    <property type="match status" value="1"/>
</dbReference>
<dbReference type="Proteomes" id="UP000824013">
    <property type="component" value="Unassembled WGS sequence"/>
</dbReference>
<dbReference type="GO" id="GO:0004556">
    <property type="term" value="F:alpha-amylase activity"/>
    <property type="evidence" value="ECO:0007669"/>
    <property type="project" value="UniProtKB-UniRule"/>
</dbReference>
<evidence type="ECO:0000256" key="3">
    <source>
        <dbReference type="ARBA" id="ARBA00023295"/>
    </source>
</evidence>
<proteinExistence type="inferred from homology"/>
<dbReference type="SMART" id="SM00642">
    <property type="entry name" value="Aamy"/>
    <property type="match status" value="1"/>
</dbReference>
<dbReference type="SUPFAM" id="SSF51445">
    <property type="entry name" value="(Trans)glycosidases"/>
    <property type="match status" value="1"/>
</dbReference>
<comment type="caution">
    <text evidence="7">The sequence shown here is derived from an EMBL/GenBank/DDBJ whole genome shotgun (WGS) entry which is preliminary data.</text>
</comment>
<evidence type="ECO:0000259" key="6">
    <source>
        <dbReference type="SMART" id="SM00642"/>
    </source>
</evidence>
<reference evidence="7" key="1">
    <citation type="journal article" date="2021" name="PeerJ">
        <title>Extensive microbial diversity within the chicken gut microbiome revealed by metagenomics and culture.</title>
        <authorList>
            <person name="Gilroy R."/>
            <person name="Ravi A."/>
            <person name="Getino M."/>
            <person name="Pursley I."/>
            <person name="Horton D.L."/>
            <person name="Alikhan N.F."/>
            <person name="Baker D."/>
            <person name="Gharbi K."/>
            <person name="Hall N."/>
            <person name="Watson M."/>
            <person name="Adriaenssens E.M."/>
            <person name="Foster-Nyarko E."/>
            <person name="Jarju S."/>
            <person name="Secka A."/>
            <person name="Antonio M."/>
            <person name="Oren A."/>
            <person name="Chaudhuri R.R."/>
            <person name="La Ragione R."/>
            <person name="Hildebrand F."/>
            <person name="Pallen M.J."/>
        </authorList>
    </citation>
    <scope>NUCLEOTIDE SEQUENCE</scope>
    <source>
        <strain evidence="7">3204</strain>
    </source>
</reference>
<dbReference type="Gene3D" id="3.20.20.80">
    <property type="entry name" value="Glycosidases"/>
    <property type="match status" value="1"/>
</dbReference>
<dbReference type="InterPro" id="IPR006046">
    <property type="entry name" value="Alpha_amylase"/>
</dbReference>
<dbReference type="FunFam" id="3.20.20.80:FF:000064">
    <property type="entry name" value="Oligo-1,6-glucosidase"/>
    <property type="match status" value="2"/>
</dbReference>
<dbReference type="InterPro" id="IPR013780">
    <property type="entry name" value="Glyco_hydro_b"/>
</dbReference>
<sequence>MSRPWWKNAVGYQVYPRSFKDTNNDGVGDIAGIIEKLPYLKSLGVDFIWINPIYKSPNVDNGYDISDYEDVQPEFGSLNDFKILLDKAHDIGIKVILDLVVNHTSDQHPWFIESKKSKDNPYRDYYMWADATPDKMPNDWTSFTGNSTWTYDETTKQAYFHVFAPQQPDLNWRNPKLRQEIYKMIRWWLDLGIDGFRMDAISHIQKAPFDYEPPKDDPWKPFMNVKGIDDYMAEMRDIFNQYDIMTVGEASGVSSKQAPEWTDPNKKGYINMIFEWEHNAREGEEGHERINVDEMKQVLSRWQKDQENSGWNALYFENHDNPRINTILGNETKKSAKAIAMSYFFLKGTPFIYQGQELGMTNYPFKSIDEVDDDESQIRYHNMVNSGKDPKEALQIITHWTRDHSRTPMQWTSDIKAGFTEGTPWMKINQNTKTINVESEMADPDSVLNFYKKMIAFRKSEPTFIEGNYDWFLQSDPDVYAYLRTDDKKQFLVIVNFSKQKKIVTLPKELMNDKWQVKLTNTTEKNLTEQFEMEPYDGFVYECEN</sequence>
<dbReference type="CDD" id="cd11333">
    <property type="entry name" value="AmyAc_SI_OligoGlu_DGase"/>
    <property type="match status" value="1"/>
</dbReference>
<dbReference type="GO" id="GO:0009313">
    <property type="term" value="P:oligosaccharide catabolic process"/>
    <property type="evidence" value="ECO:0007669"/>
    <property type="project" value="TreeGrafter"/>
</dbReference>
<dbReference type="AlphaFoldDB" id="A0A9D1ZQB3"/>
<gene>
    <name evidence="7" type="ORF">H9820_12930</name>
</gene>
<dbReference type="SUPFAM" id="SSF51011">
    <property type="entry name" value="Glycosyl hydrolase domain"/>
    <property type="match status" value="1"/>
</dbReference>
<dbReference type="InterPro" id="IPR006047">
    <property type="entry name" value="GH13_cat_dom"/>
</dbReference>
<evidence type="ECO:0000313" key="8">
    <source>
        <dbReference type="Proteomes" id="UP000824013"/>
    </source>
</evidence>
<dbReference type="Pfam" id="PF00128">
    <property type="entry name" value="Alpha-amylase"/>
    <property type="match status" value="1"/>
</dbReference>
<dbReference type="PANTHER" id="PTHR10357:SF178">
    <property type="entry name" value="OLIGO-1,6-GLUCOSIDASE 3-RELATED"/>
    <property type="match status" value="1"/>
</dbReference>
<dbReference type="EC" id="3.2.1.1" evidence="5"/>
<reference evidence="7" key="2">
    <citation type="submission" date="2021-04" db="EMBL/GenBank/DDBJ databases">
        <authorList>
            <person name="Gilroy R."/>
        </authorList>
    </citation>
    <scope>NUCLEOTIDE SEQUENCE</scope>
    <source>
        <strain evidence="7">3204</strain>
    </source>
</reference>
<dbReference type="InterPro" id="IPR056300">
    <property type="entry name" value="SusG-like_C"/>
</dbReference>
<keyword evidence="2 5" id="KW-0378">Hydrolase</keyword>
<dbReference type="Gene3D" id="2.60.40.1180">
    <property type="entry name" value="Golgi alpha-mannosidase II"/>
    <property type="match status" value="1"/>
</dbReference>